<keyword evidence="4" id="KW-1185">Reference proteome</keyword>
<reference evidence="3 4" key="1">
    <citation type="submission" date="2019-09" db="EMBL/GenBank/DDBJ databases">
        <title>Goodfellowia gen. nov., a new genus of the Pseudonocardineae related to Actinoalloteichus, containing Goodfellowia coeruleoviolacea gen. nov., comb. nov. gen. nov., comb. nov.</title>
        <authorList>
            <person name="Labeda D."/>
        </authorList>
    </citation>
    <scope>NUCLEOTIDE SEQUENCE [LARGE SCALE GENOMIC DNA]</scope>
    <source>
        <strain evidence="3 4">AN110305</strain>
    </source>
</reference>
<evidence type="ECO:0000313" key="4">
    <source>
        <dbReference type="Proteomes" id="UP000323454"/>
    </source>
</evidence>
<dbReference type="PIRSF" id="PIRSF002741">
    <property type="entry name" value="MppA"/>
    <property type="match status" value="1"/>
</dbReference>
<evidence type="ECO:0000313" key="3">
    <source>
        <dbReference type="EMBL" id="KAA2255661.1"/>
    </source>
</evidence>
<dbReference type="PANTHER" id="PTHR30290">
    <property type="entry name" value="PERIPLASMIC BINDING COMPONENT OF ABC TRANSPORTER"/>
    <property type="match status" value="1"/>
</dbReference>
<evidence type="ECO:0000256" key="1">
    <source>
        <dbReference type="SAM" id="SignalP"/>
    </source>
</evidence>
<name>A0A5B2WVD4_9PSEU</name>
<dbReference type="InterPro" id="IPR030678">
    <property type="entry name" value="Peptide/Ni-bd"/>
</dbReference>
<feature type="domain" description="Solute-binding protein family 5" evidence="2">
    <location>
        <begin position="83"/>
        <end position="460"/>
    </location>
</feature>
<dbReference type="Gene3D" id="3.10.105.10">
    <property type="entry name" value="Dipeptide-binding Protein, Domain 3"/>
    <property type="match status" value="1"/>
</dbReference>
<dbReference type="Pfam" id="PF00496">
    <property type="entry name" value="SBP_bac_5"/>
    <property type="match status" value="1"/>
</dbReference>
<evidence type="ECO:0000259" key="2">
    <source>
        <dbReference type="Pfam" id="PF00496"/>
    </source>
</evidence>
<dbReference type="GO" id="GO:0043190">
    <property type="term" value="C:ATP-binding cassette (ABC) transporter complex"/>
    <property type="evidence" value="ECO:0007669"/>
    <property type="project" value="InterPro"/>
</dbReference>
<dbReference type="Gene3D" id="3.90.76.10">
    <property type="entry name" value="Dipeptide-binding Protein, Domain 1"/>
    <property type="match status" value="1"/>
</dbReference>
<accession>A0A5B2WVD4</accession>
<protein>
    <submittedName>
        <fullName evidence="3">ABC transporter substrate-binding protein</fullName>
    </submittedName>
</protein>
<comment type="caution">
    <text evidence="3">The sequence shown here is derived from an EMBL/GenBank/DDBJ whole genome shotgun (WGS) entry which is preliminary data.</text>
</comment>
<dbReference type="AlphaFoldDB" id="A0A5B2WVD4"/>
<keyword evidence="1" id="KW-0732">Signal</keyword>
<proteinExistence type="predicted"/>
<dbReference type="GO" id="GO:0042597">
    <property type="term" value="C:periplasmic space"/>
    <property type="evidence" value="ECO:0007669"/>
    <property type="project" value="UniProtKB-ARBA"/>
</dbReference>
<feature type="chain" id="PRO_5023017091" evidence="1">
    <location>
        <begin position="21"/>
        <end position="537"/>
    </location>
</feature>
<organism evidence="3 4">
    <name type="scientific">Solihabitans fulvus</name>
    <dbReference type="NCBI Taxonomy" id="1892852"/>
    <lineage>
        <taxon>Bacteria</taxon>
        <taxon>Bacillati</taxon>
        <taxon>Actinomycetota</taxon>
        <taxon>Actinomycetes</taxon>
        <taxon>Pseudonocardiales</taxon>
        <taxon>Pseudonocardiaceae</taxon>
        <taxon>Solihabitans</taxon>
    </lineage>
</organism>
<dbReference type="PANTHER" id="PTHR30290:SF83">
    <property type="entry name" value="ABC TRANSPORTER SUBSTRATE-BINDING PROTEIN"/>
    <property type="match status" value="1"/>
</dbReference>
<dbReference type="Gene3D" id="3.40.190.10">
    <property type="entry name" value="Periplasmic binding protein-like II"/>
    <property type="match status" value="1"/>
</dbReference>
<dbReference type="EMBL" id="VUOB01000055">
    <property type="protein sequence ID" value="KAA2255661.1"/>
    <property type="molecule type" value="Genomic_DNA"/>
</dbReference>
<reference evidence="3 4" key="2">
    <citation type="submission" date="2019-09" db="EMBL/GenBank/DDBJ databases">
        <authorList>
            <person name="Jin C."/>
        </authorList>
    </citation>
    <scope>NUCLEOTIDE SEQUENCE [LARGE SCALE GENOMIC DNA]</scope>
    <source>
        <strain evidence="3 4">AN110305</strain>
    </source>
</reference>
<gene>
    <name evidence="3" type="ORF">F0L68_28110</name>
</gene>
<dbReference type="SUPFAM" id="SSF53850">
    <property type="entry name" value="Periplasmic binding protein-like II"/>
    <property type="match status" value="1"/>
</dbReference>
<dbReference type="InterPro" id="IPR039424">
    <property type="entry name" value="SBP_5"/>
</dbReference>
<dbReference type="Proteomes" id="UP000323454">
    <property type="component" value="Unassembled WGS sequence"/>
</dbReference>
<dbReference type="RefSeq" id="WP_149852836.1">
    <property type="nucleotide sequence ID" value="NZ_VUOB01000055.1"/>
</dbReference>
<dbReference type="CDD" id="cd00995">
    <property type="entry name" value="PBP2_NikA_DppA_OppA_like"/>
    <property type="match status" value="1"/>
</dbReference>
<dbReference type="OrthoDB" id="9046151at2"/>
<sequence length="537" mass="58262">MRRARSITWLALPVALVLAAAGCGSGGDTNSAGSGGESGTVSIYGTEPKATLLPANTTELGGNKAVSALYVGLLAYRPEDAKPYNLMADSIKTSDAKVFDITIKKGWKFHDGSEVKAKNYVDAWNYGAYAPNAQQAASFFENIQGYADVNPPKEGDKPTAQTMSGLKVLGDYEFQVTLNAPFSVFQTKLGFSAFYPLPDAFFKDPKGFADKPIGNGPMKFVSRTPNADIKLTRFDDYQGENKVHFKDLDIKIYSSQEAAYSDLLAGNLDFMEALPPNAKVADKYKADLGDHVLTTHLLGISTIAIPYYVPGYNNLDLRKAISLAIDRDKITKTVLNGSYVPADGWISSGIEGYQPDVCGEWCKFDPAKAKDYFQKSGFTGKLTIASNADGGRKEPLEAACASIAQTLGVSCEFVPSTNFGAFRQLADSHQFTGMSRMDWSADYPSIEDFLTPIYRTGGSSNDSLYSNPEFDKLLAQADATADKDAAIKIYQQAHALLAKDLPSVPVWDEKGIGGFSKNLKAAKLNFQRQAEISEFRL</sequence>
<dbReference type="GO" id="GO:1904680">
    <property type="term" value="F:peptide transmembrane transporter activity"/>
    <property type="evidence" value="ECO:0007669"/>
    <property type="project" value="TreeGrafter"/>
</dbReference>
<dbReference type="InterPro" id="IPR000914">
    <property type="entry name" value="SBP_5_dom"/>
</dbReference>
<dbReference type="GO" id="GO:0015833">
    <property type="term" value="P:peptide transport"/>
    <property type="evidence" value="ECO:0007669"/>
    <property type="project" value="TreeGrafter"/>
</dbReference>
<dbReference type="PROSITE" id="PS51257">
    <property type="entry name" value="PROKAR_LIPOPROTEIN"/>
    <property type="match status" value="1"/>
</dbReference>
<feature type="signal peptide" evidence="1">
    <location>
        <begin position="1"/>
        <end position="20"/>
    </location>
</feature>